<keyword evidence="3" id="KW-1185">Reference proteome</keyword>
<name>A0A5B7F959_PORTR</name>
<protein>
    <submittedName>
        <fullName evidence="2">Uncharacterized protein</fullName>
    </submittedName>
</protein>
<evidence type="ECO:0000313" key="2">
    <source>
        <dbReference type="EMBL" id="MPC41024.1"/>
    </source>
</evidence>
<feature type="compositionally biased region" description="Polar residues" evidence="1">
    <location>
        <begin position="10"/>
        <end position="19"/>
    </location>
</feature>
<feature type="region of interest" description="Disordered" evidence="1">
    <location>
        <begin position="1"/>
        <end position="43"/>
    </location>
</feature>
<feature type="compositionally biased region" description="Basic residues" evidence="1">
    <location>
        <begin position="227"/>
        <end position="241"/>
    </location>
</feature>
<dbReference type="EMBL" id="VSRR010004893">
    <property type="protein sequence ID" value="MPC41024.1"/>
    <property type="molecule type" value="Genomic_DNA"/>
</dbReference>
<proteinExistence type="predicted"/>
<dbReference type="AlphaFoldDB" id="A0A5B7F959"/>
<reference evidence="2 3" key="1">
    <citation type="submission" date="2019-05" db="EMBL/GenBank/DDBJ databases">
        <title>Another draft genome of Portunus trituberculatus and its Hox gene families provides insights of decapod evolution.</title>
        <authorList>
            <person name="Jeong J.-H."/>
            <person name="Song I."/>
            <person name="Kim S."/>
            <person name="Choi T."/>
            <person name="Kim D."/>
            <person name="Ryu S."/>
            <person name="Kim W."/>
        </authorList>
    </citation>
    <scope>NUCLEOTIDE SEQUENCE [LARGE SCALE GENOMIC DNA]</scope>
    <source>
        <tissue evidence="2">Muscle</tissue>
    </source>
</reference>
<dbReference type="Proteomes" id="UP000324222">
    <property type="component" value="Unassembled WGS sequence"/>
</dbReference>
<evidence type="ECO:0000256" key="1">
    <source>
        <dbReference type="SAM" id="MobiDB-lite"/>
    </source>
</evidence>
<sequence length="270" mass="29378">MLRNEVLQGKTCQGLTSPRTPRYHGKGVGGGGEARQTDSPVPRQPRVASQCLKQIIFPSRVLCGPPLCVPDELHVWLPLSPLRLGGLDTLAGVGLAIHCLFIPKTRQLGRGTSRFLQASPHTGSRRIARNFQGNAHAGRTLHRRPRPGPAEMATAVPDRSMMRAAVRHAAGDTPSQPQLTNLVIIIVSTTPAQSESLPPLCNHADTRVVPDEGPETRDGRHLSLAGHQHRGRRAHPSAHHRRRLNASIATQQEPMHIFTPFLTPPVNNAL</sequence>
<evidence type="ECO:0000313" key="3">
    <source>
        <dbReference type="Proteomes" id="UP000324222"/>
    </source>
</evidence>
<feature type="region of interest" description="Disordered" evidence="1">
    <location>
        <begin position="211"/>
        <end position="241"/>
    </location>
</feature>
<gene>
    <name evidence="2" type="ORF">E2C01_034605</name>
</gene>
<accession>A0A5B7F959</accession>
<feature type="compositionally biased region" description="Basic and acidic residues" evidence="1">
    <location>
        <begin position="211"/>
        <end position="221"/>
    </location>
</feature>
<comment type="caution">
    <text evidence="2">The sequence shown here is derived from an EMBL/GenBank/DDBJ whole genome shotgun (WGS) entry which is preliminary data.</text>
</comment>
<organism evidence="2 3">
    <name type="scientific">Portunus trituberculatus</name>
    <name type="common">Swimming crab</name>
    <name type="synonym">Neptunus trituberculatus</name>
    <dbReference type="NCBI Taxonomy" id="210409"/>
    <lineage>
        <taxon>Eukaryota</taxon>
        <taxon>Metazoa</taxon>
        <taxon>Ecdysozoa</taxon>
        <taxon>Arthropoda</taxon>
        <taxon>Crustacea</taxon>
        <taxon>Multicrustacea</taxon>
        <taxon>Malacostraca</taxon>
        <taxon>Eumalacostraca</taxon>
        <taxon>Eucarida</taxon>
        <taxon>Decapoda</taxon>
        <taxon>Pleocyemata</taxon>
        <taxon>Brachyura</taxon>
        <taxon>Eubrachyura</taxon>
        <taxon>Portunoidea</taxon>
        <taxon>Portunidae</taxon>
        <taxon>Portuninae</taxon>
        <taxon>Portunus</taxon>
    </lineage>
</organism>